<dbReference type="EMBL" id="CP138896">
    <property type="protein sequence ID" value="WPK24886.1"/>
    <property type="molecule type" value="Genomic_DNA"/>
</dbReference>
<proteinExistence type="predicted"/>
<sequence length="196" mass="21300">MSLDFVNTYSQLINLSADADPSTFYSTEDYRKLQTLGPSLPTLSYPFPSAEANLVGESTIDVKLKSIRPPFKFTTELKAIPGSLSIYKLKNQLIDEVVSLKEAGICASNLKFMIKSKILTDTTTIGLLGDEVSITVMITQPSHNDTSKLLSDPEPELEAPKSISKGAWDKIESVLSADLGPEAAKIAVSKFKQVSI</sequence>
<organism evidence="1 2">
    <name type="scientific">Australozyma saopauloensis</name>
    <dbReference type="NCBI Taxonomy" id="291208"/>
    <lineage>
        <taxon>Eukaryota</taxon>
        <taxon>Fungi</taxon>
        <taxon>Dikarya</taxon>
        <taxon>Ascomycota</taxon>
        <taxon>Saccharomycotina</taxon>
        <taxon>Pichiomycetes</taxon>
        <taxon>Metschnikowiaceae</taxon>
        <taxon>Australozyma</taxon>
    </lineage>
</organism>
<gene>
    <name evidence="1" type="ORF">PUMCH_002184</name>
</gene>
<dbReference type="GeneID" id="88173249"/>
<evidence type="ECO:0000313" key="2">
    <source>
        <dbReference type="Proteomes" id="UP001338582"/>
    </source>
</evidence>
<keyword evidence="2" id="KW-1185">Reference proteome</keyword>
<dbReference type="RefSeq" id="XP_062877269.1">
    <property type="nucleotide sequence ID" value="XM_063021199.1"/>
</dbReference>
<evidence type="ECO:0000313" key="1">
    <source>
        <dbReference type="EMBL" id="WPK24886.1"/>
    </source>
</evidence>
<dbReference type="KEGG" id="asau:88173249"/>
<accession>A0AAX4H8Z0</accession>
<protein>
    <recommendedName>
        <fullName evidence="3">Ubiquitin-like domain-containing protein</fullName>
    </recommendedName>
</protein>
<dbReference type="Gene3D" id="3.10.20.90">
    <property type="entry name" value="Phosphatidylinositol 3-kinase Catalytic Subunit, Chain A, domain 1"/>
    <property type="match status" value="1"/>
</dbReference>
<name>A0AAX4H8Z0_9ASCO</name>
<reference evidence="1 2" key="1">
    <citation type="submission" date="2023-10" db="EMBL/GenBank/DDBJ databases">
        <title>Draft Genome Sequence of Candida saopaulonensis from a very Premature Infant with Sepsis.</title>
        <authorList>
            <person name="Ning Y."/>
            <person name="Dai R."/>
            <person name="Xiao M."/>
            <person name="Xu Y."/>
            <person name="Yan Q."/>
            <person name="Zhang L."/>
        </authorList>
    </citation>
    <scope>NUCLEOTIDE SEQUENCE [LARGE SCALE GENOMIC DNA]</scope>
    <source>
        <strain evidence="1 2">19XY460</strain>
    </source>
</reference>
<dbReference type="AlphaFoldDB" id="A0AAX4H8Z0"/>
<evidence type="ECO:0008006" key="3">
    <source>
        <dbReference type="Google" id="ProtNLM"/>
    </source>
</evidence>
<dbReference type="Proteomes" id="UP001338582">
    <property type="component" value="Chromosome 3"/>
</dbReference>